<dbReference type="CDD" id="cd02440">
    <property type="entry name" value="AdoMet_MTases"/>
    <property type="match status" value="1"/>
</dbReference>
<protein>
    <submittedName>
        <fullName evidence="6">O-methyltransferase</fullName>
    </submittedName>
</protein>
<dbReference type="PIRSF" id="PIRSF005739">
    <property type="entry name" value="O-mtase"/>
    <property type="match status" value="1"/>
</dbReference>
<dbReference type="InterPro" id="IPR036388">
    <property type="entry name" value="WH-like_DNA-bd_sf"/>
</dbReference>
<dbReference type="RefSeq" id="WP_090063811.1">
    <property type="nucleotide sequence ID" value="NZ_FOFT01000002.1"/>
</dbReference>
<dbReference type="InterPro" id="IPR029063">
    <property type="entry name" value="SAM-dependent_MTases_sf"/>
</dbReference>
<dbReference type="Pfam" id="PF00891">
    <property type="entry name" value="Methyltransf_2"/>
    <property type="match status" value="1"/>
</dbReference>
<dbReference type="OrthoDB" id="3804952at2"/>
<feature type="domain" description="O-methyltransferase dimerisation" evidence="5">
    <location>
        <begin position="24"/>
        <end position="91"/>
    </location>
</feature>
<dbReference type="Proteomes" id="UP000199028">
    <property type="component" value="Unassembled WGS sequence"/>
</dbReference>
<organism evidence="6 7">
    <name type="scientific">Lentzea flaviverrucosa</name>
    <dbReference type="NCBI Taxonomy" id="200379"/>
    <lineage>
        <taxon>Bacteria</taxon>
        <taxon>Bacillati</taxon>
        <taxon>Actinomycetota</taxon>
        <taxon>Actinomycetes</taxon>
        <taxon>Pseudonocardiales</taxon>
        <taxon>Pseudonocardiaceae</taxon>
        <taxon>Lentzea</taxon>
    </lineage>
</organism>
<keyword evidence="7" id="KW-1185">Reference proteome</keyword>
<dbReference type="Pfam" id="PF08100">
    <property type="entry name" value="Dimerisation"/>
    <property type="match status" value="1"/>
</dbReference>
<accession>A0A1H9F8S7</accession>
<evidence type="ECO:0000259" key="4">
    <source>
        <dbReference type="Pfam" id="PF00891"/>
    </source>
</evidence>
<dbReference type="InterPro" id="IPR001077">
    <property type="entry name" value="COMT_C"/>
</dbReference>
<dbReference type="AlphaFoldDB" id="A0A1H9F8S7"/>
<dbReference type="PANTHER" id="PTHR43712">
    <property type="entry name" value="PUTATIVE (AFU_ORTHOLOGUE AFUA_4G14580)-RELATED"/>
    <property type="match status" value="1"/>
</dbReference>
<evidence type="ECO:0000259" key="5">
    <source>
        <dbReference type="Pfam" id="PF08100"/>
    </source>
</evidence>
<dbReference type="SUPFAM" id="SSF46785">
    <property type="entry name" value="Winged helix' DNA-binding domain"/>
    <property type="match status" value="1"/>
</dbReference>
<dbReference type="InterPro" id="IPR012967">
    <property type="entry name" value="COMT_dimerisation"/>
</dbReference>
<name>A0A1H9F8S7_9PSEU</name>
<dbReference type="SUPFAM" id="SSF53335">
    <property type="entry name" value="S-adenosyl-L-methionine-dependent methyltransferases"/>
    <property type="match status" value="1"/>
</dbReference>
<reference evidence="7" key="1">
    <citation type="submission" date="2016-10" db="EMBL/GenBank/DDBJ databases">
        <authorList>
            <person name="Varghese N."/>
            <person name="Submissions S."/>
        </authorList>
    </citation>
    <scope>NUCLEOTIDE SEQUENCE [LARGE SCALE GENOMIC DNA]</scope>
    <source>
        <strain evidence="7">CGMCC 4.578</strain>
    </source>
</reference>
<dbReference type="Gene3D" id="3.40.50.150">
    <property type="entry name" value="Vaccinia Virus protein VP39"/>
    <property type="match status" value="1"/>
</dbReference>
<evidence type="ECO:0000256" key="1">
    <source>
        <dbReference type="ARBA" id="ARBA00022603"/>
    </source>
</evidence>
<dbReference type="PROSITE" id="PS51683">
    <property type="entry name" value="SAM_OMT_II"/>
    <property type="match status" value="1"/>
</dbReference>
<evidence type="ECO:0000256" key="3">
    <source>
        <dbReference type="ARBA" id="ARBA00022691"/>
    </source>
</evidence>
<evidence type="ECO:0000313" key="6">
    <source>
        <dbReference type="EMBL" id="SEQ34350.1"/>
    </source>
</evidence>
<dbReference type="GO" id="GO:0032259">
    <property type="term" value="P:methylation"/>
    <property type="evidence" value="ECO:0007669"/>
    <property type="project" value="UniProtKB-KW"/>
</dbReference>
<dbReference type="Gene3D" id="1.10.287.1350">
    <property type="match status" value="1"/>
</dbReference>
<gene>
    <name evidence="6" type="ORF">SAMN05216195_102194</name>
</gene>
<keyword evidence="2 6" id="KW-0808">Transferase</keyword>
<keyword evidence="3" id="KW-0949">S-adenosyl-L-methionine</keyword>
<dbReference type="InterPro" id="IPR036390">
    <property type="entry name" value="WH_DNA-bd_sf"/>
</dbReference>
<keyword evidence="1 6" id="KW-0489">Methyltransferase</keyword>
<evidence type="ECO:0000256" key="2">
    <source>
        <dbReference type="ARBA" id="ARBA00022679"/>
    </source>
</evidence>
<feature type="domain" description="O-methyltransferase C-terminal" evidence="4">
    <location>
        <begin position="122"/>
        <end position="320"/>
    </location>
</feature>
<dbReference type="GO" id="GO:0046983">
    <property type="term" value="F:protein dimerization activity"/>
    <property type="evidence" value="ECO:0007669"/>
    <property type="project" value="InterPro"/>
</dbReference>
<dbReference type="GO" id="GO:0008171">
    <property type="term" value="F:O-methyltransferase activity"/>
    <property type="evidence" value="ECO:0007669"/>
    <property type="project" value="InterPro"/>
</dbReference>
<dbReference type="InterPro" id="IPR016461">
    <property type="entry name" value="COMT-like"/>
</dbReference>
<dbReference type="PANTHER" id="PTHR43712:SF2">
    <property type="entry name" value="O-METHYLTRANSFERASE CICE"/>
    <property type="match status" value="1"/>
</dbReference>
<sequence>MTQAPHSDAVPAWLRVRELMTTGLLAQAVTVLCDLGIPEVLSAPRSVADIAKEVDADPEALVPFLRAACAAGVVEESQPKVFALTDLGAVLREDHPESVRLLCSLTGREEFHRTWAHSIHSARTGEPSFAVPHGVPFFDYMKSNPDFASLFDRAMTSSAAVDNLLSGYSFAEARHVVDVGGGRGKMLSAVLAGNPHLRGILVELPHVAEAAGAVLADAGVAERATVVPGSFFEPLPSGADHYLLSRVVGNWNDEDAVRILLRVREAIPDDGRLVIVGNVPSPADRTNYPRQLDLYMFALLSARLRDYNEYEVLLGEAGFKAAGMANFPDSESVITAVPV</sequence>
<proteinExistence type="predicted"/>
<dbReference type="EMBL" id="FOFT01000002">
    <property type="protein sequence ID" value="SEQ34350.1"/>
    <property type="molecule type" value="Genomic_DNA"/>
</dbReference>
<dbReference type="Gene3D" id="1.10.10.10">
    <property type="entry name" value="Winged helix-like DNA-binding domain superfamily/Winged helix DNA-binding domain"/>
    <property type="match status" value="1"/>
</dbReference>
<evidence type="ECO:0000313" key="7">
    <source>
        <dbReference type="Proteomes" id="UP000199028"/>
    </source>
</evidence>